<evidence type="ECO:0000313" key="3">
    <source>
        <dbReference type="WBParaSite" id="nRc.2.0.1.t47150-RA"/>
    </source>
</evidence>
<evidence type="ECO:0000313" key="2">
    <source>
        <dbReference type="Proteomes" id="UP000887565"/>
    </source>
</evidence>
<protein>
    <submittedName>
        <fullName evidence="3">Uncharacterized protein</fullName>
    </submittedName>
</protein>
<sequence length="146" mass="16372">MYISSTVCNIRNVIAKLCQSMSISEATPYDWEPDGVFHNELAFVNYPMMLMPLNVSGGAEEERTKYEKISHDGEKATAPSTVDPVGRTPNTVKRFSSLGDSSLHRSDASFGEKSQKTDQVDLAHHNQESIFECNVWLSIDNTLWIE</sequence>
<feature type="region of interest" description="Disordered" evidence="1">
    <location>
        <begin position="62"/>
        <end position="114"/>
    </location>
</feature>
<feature type="compositionally biased region" description="Basic and acidic residues" evidence="1">
    <location>
        <begin position="62"/>
        <end position="75"/>
    </location>
</feature>
<keyword evidence="2" id="KW-1185">Reference proteome</keyword>
<name>A0A915L7R0_ROMCU</name>
<organism evidence="2 3">
    <name type="scientific">Romanomermis culicivorax</name>
    <name type="common">Nematode worm</name>
    <dbReference type="NCBI Taxonomy" id="13658"/>
    <lineage>
        <taxon>Eukaryota</taxon>
        <taxon>Metazoa</taxon>
        <taxon>Ecdysozoa</taxon>
        <taxon>Nematoda</taxon>
        <taxon>Enoplea</taxon>
        <taxon>Dorylaimia</taxon>
        <taxon>Mermithida</taxon>
        <taxon>Mermithoidea</taxon>
        <taxon>Mermithidae</taxon>
        <taxon>Romanomermis</taxon>
    </lineage>
</organism>
<accession>A0A915L7R0</accession>
<feature type="compositionally biased region" description="Polar residues" evidence="1">
    <location>
        <begin position="88"/>
        <end position="100"/>
    </location>
</feature>
<proteinExistence type="predicted"/>
<evidence type="ECO:0000256" key="1">
    <source>
        <dbReference type="SAM" id="MobiDB-lite"/>
    </source>
</evidence>
<dbReference type="Proteomes" id="UP000887565">
    <property type="component" value="Unplaced"/>
</dbReference>
<reference evidence="3" key="1">
    <citation type="submission" date="2022-11" db="UniProtKB">
        <authorList>
            <consortium name="WormBaseParasite"/>
        </authorList>
    </citation>
    <scope>IDENTIFICATION</scope>
</reference>
<dbReference type="WBParaSite" id="nRc.2.0.1.t47150-RA">
    <property type="protein sequence ID" value="nRc.2.0.1.t47150-RA"/>
    <property type="gene ID" value="nRc.2.0.1.g47150"/>
</dbReference>
<dbReference type="AlphaFoldDB" id="A0A915L7R0"/>